<keyword evidence="6" id="KW-0812">Transmembrane</keyword>
<dbReference type="Proteomes" id="UP000807716">
    <property type="component" value="Unassembled WGS sequence"/>
</dbReference>
<keyword evidence="6" id="KW-0472">Membrane</keyword>
<evidence type="ECO:0000256" key="2">
    <source>
        <dbReference type="ARBA" id="ARBA00022679"/>
    </source>
</evidence>
<dbReference type="PANTHER" id="PTHR24345">
    <property type="entry name" value="SERINE/THREONINE-PROTEIN KINASE PLK"/>
    <property type="match status" value="1"/>
</dbReference>
<keyword evidence="9" id="KW-1185">Reference proteome</keyword>
<keyword evidence="3" id="KW-0547">Nucleotide-binding</keyword>
<sequence length="472" mass="51028">MPTYTHYHPTPLSPLALVLQVFFNIFLALASAVFLAGELAIVLARSAFALASPMVVSFFELVMVPVASLARHSLTTRLLPAAEPSVCIASVGHVVSSLGRKVTEYFTCCEYFSDSSFRSDRARIVTVADNTHVSCSMVVSILASIRSAGRALVSTGDRMNVDNGGMATAATPTTAAVQPSTPPSDNLGPLARKANVASAGFLGLEPLTELGSGGFGVVYLVREIGSAGLKAAKVLKKLGSSLLILQDEIRMHQFVSSSFEGGCHPNIVRLERVIEDTSVVTLVMEHCSGGTLEDHSSRLGSQILSDAVVAKLLLPVARGVAHLHSLGVAHRDLKLDNILLDANKTPKIADFGLATRERGCRDRCGTVPTMAPEQVNIRAFSPAYDPCKADMWALAIMFWELKFRKRPWEQASYGARDSFEIFLRGSYNFLANEPDLGQDAFFLLLGLLRLNPKERLSAQEVVRRLEKIAQSN</sequence>
<dbReference type="SUPFAM" id="SSF56112">
    <property type="entry name" value="Protein kinase-like (PK-like)"/>
    <property type="match status" value="1"/>
</dbReference>
<evidence type="ECO:0000259" key="7">
    <source>
        <dbReference type="PROSITE" id="PS50011"/>
    </source>
</evidence>
<feature type="transmembrane region" description="Helical" evidence="6">
    <location>
        <begin position="47"/>
        <end position="70"/>
    </location>
</feature>
<dbReference type="GO" id="GO:0005524">
    <property type="term" value="F:ATP binding"/>
    <property type="evidence" value="ECO:0007669"/>
    <property type="project" value="UniProtKB-KW"/>
</dbReference>
<dbReference type="AlphaFoldDB" id="A0A9P6PUA9"/>
<dbReference type="CDD" id="cd00180">
    <property type="entry name" value="PKc"/>
    <property type="match status" value="1"/>
</dbReference>
<evidence type="ECO:0000256" key="4">
    <source>
        <dbReference type="ARBA" id="ARBA00022777"/>
    </source>
</evidence>
<dbReference type="EMBL" id="JAAAJB010000606">
    <property type="protein sequence ID" value="KAG0253134.1"/>
    <property type="molecule type" value="Genomic_DNA"/>
</dbReference>
<dbReference type="OrthoDB" id="541276at2759"/>
<accession>A0A9P6PUA9</accession>
<dbReference type="GO" id="GO:0004674">
    <property type="term" value="F:protein serine/threonine kinase activity"/>
    <property type="evidence" value="ECO:0007669"/>
    <property type="project" value="UniProtKB-KW"/>
</dbReference>
<dbReference type="InterPro" id="IPR008271">
    <property type="entry name" value="Ser/Thr_kinase_AS"/>
</dbReference>
<feature type="transmembrane region" description="Helical" evidence="6">
    <location>
        <begin position="12"/>
        <end position="35"/>
    </location>
</feature>
<keyword evidence="6" id="KW-1133">Transmembrane helix</keyword>
<evidence type="ECO:0000313" key="8">
    <source>
        <dbReference type="EMBL" id="KAG0253134.1"/>
    </source>
</evidence>
<dbReference type="InterPro" id="IPR011009">
    <property type="entry name" value="Kinase-like_dom_sf"/>
</dbReference>
<dbReference type="Gene3D" id="1.10.510.10">
    <property type="entry name" value="Transferase(Phosphotransferase) domain 1"/>
    <property type="match status" value="1"/>
</dbReference>
<evidence type="ECO:0000256" key="3">
    <source>
        <dbReference type="ARBA" id="ARBA00022741"/>
    </source>
</evidence>
<comment type="caution">
    <text evidence="8">The sequence shown here is derived from an EMBL/GenBank/DDBJ whole genome shotgun (WGS) entry which is preliminary data.</text>
</comment>
<dbReference type="PANTHER" id="PTHR24345:SF91">
    <property type="entry name" value="SERINE_THREONINE-PROTEIN KINASE PLK4"/>
    <property type="match status" value="1"/>
</dbReference>
<dbReference type="SMART" id="SM00220">
    <property type="entry name" value="S_TKc"/>
    <property type="match status" value="1"/>
</dbReference>
<keyword evidence="5" id="KW-0067">ATP-binding</keyword>
<reference evidence="8" key="1">
    <citation type="journal article" date="2020" name="Fungal Divers.">
        <title>Resolving the Mortierellaceae phylogeny through synthesis of multi-gene phylogenetics and phylogenomics.</title>
        <authorList>
            <person name="Vandepol N."/>
            <person name="Liber J."/>
            <person name="Desiro A."/>
            <person name="Na H."/>
            <person name="Kennedy M."/>
            <person name="Barry K."/>
            <person name="Grigoriev I.V."/>
            <person name="Miller A.N."/>
            <person name="O'Donnell K."/>
            <person name="Stajich J.E."/>
            <person name="Bonito G."/>
        </authorList>
    </citation>
    <scope>NUCLEOTIDE SEQUENCE</scope>
    <source>
        <strain evidence="8">BC1065</strain>
    </source>
</reference>
<feature type="domain" description="Protein kinase" evidence="7">
    <location>
        <begin position="204"/>
        <end position="468"/>
    </location>
</feature>
<keyword evidence="1" id="KW-0723">Serine/threonine-protein kinase</keyword>
<gene>
    <name evidence="8" type="ORF">DFQ27_007647</name>
</gene>
<dbReference type="Pfam" id="PF00069">
    <property type="entry name" value="Pkinase"/>
    <property type="match status" value="1"/>
</dbReference>
<name>A0A9P6PUA9_9FUNG</name>
<keyword evidence="2" id="KW-0808">Transferase</keyword>
<evidence type="ECO:0000256" key="6">
    <source>
        <dbReference type="SAM" id="Phobius"/>
    </source>
</evidence>
<dbReference type="GO" id="GO:0005634">
    <property type="term" value="C:nucleus"/>
    <property type="evidence" value="ECO:0007669"/>
    <property type="project" value="TreeGrafter"/>
</dbReference>
<evidence type="ECO:0000256" key="1">
    <source>
        <dbReference type="ARBA" id="ARBA00022527"/>
    </source>
</evidence>
<evidence type="ECO:0000256" key="5">
    <source>
        <dbReference type="ARBA" id="ARBA00022840"/>
    </source>
</evidence>
<dbReference type="PROSITE" id="PS00108">
    <property type="entry name" value="PROTEIN_KINASE_ST"/>
    <property type="match status" value="1"/>
</dbReference>
<dbReference type="PROSITE" id="PS50011">
    <property type="entry name" value="PROTEIN_KINASE_DOM"/>
    <property type="match status" value="1"/>
</dbReference>
<evidence type="ECO:0000313" key="9">
    <source>
        <dbReference type="Proteomes" id="UP000807716"/>
    </source>
</evidence>
<keyword evidence="4" id="KW-0418">Kinase</keyword>
<protein>
    <recommendedName>
        <fullName evidence="7">Protein kinase domain-containing protein</fullName>
    </recommendedName>
</protein>
<proteinExistence type="predicted"/>
<organism evidence="8 9">
    <name type="scientific">Actinomortierella ambigua</name>
    <dbReference type="NCBI Taxonomy" id="1343610"/>
    <lineage>
        <taxon>Eukaryota</taxon>
        <taxon>Fungi</taxon>
        <taxon>Fungi incertae sedis</taxon>
        <taxon>Mucoromycota</taxon>
        <taxon>Mortierellomycotina</taxon>
        <taxon>Mortierellomycetes</taxon>
        <taxon>Mortierellales</taxon>
        <taxon>Mortierellaceae</taxon>
        <taxon>Actinomortierella</taxon>
    </lineage>
</organism>
<dbReference type="InterPro" id="IPR000719">
    <property type="entry name" value="Prot_kinase_dom"/>
</dbReference>